<dbReference type="InterPro" id="IPR005674">
    <property type="entry name" value="CocE/Ser_esterase"/>
</dbReference>
<feature type="signal peptide" evidence="3">
    <location>
        <begin position="1"/>
        <end position="27"/>
    </location>
</feature>
<feature type="compositionally biased region" description="Pro residues" evidence="2">
    <location>
        <begin position="38"/>
        <end position="49"/>
    </location>
</feature>
<keyword evidence="6" id="KW-1185">Reference proteome</keyword>
<dbReference type="InterPro" id="IPR050261">
    <property type="entry name" value="FrsA_esterase"/>
</dbReference>
<organism evidence="5 6">
    <name type="scientific">Isoalcanivorax beigongshangi</name>
    <dbReference type="NCBI Taxonomy" id="3238810"/>
    <lineage>
        <taxon>Bacteria</taxon>
        <taxon>Pseudomonadati</taxon>
        <taxon>Pseudomonadota</taxon>
        <taxon>Gammaproteobacteria</taxon>
        <taxon>Oceanospirillales</taxon>
        <taxon>Alcanivoracaceae</taxon>
        <taxon>Isoalcanivorax</taxon>
    </lineage>
</organism>
<sequence length="658" mass="70595">MPTFSRRSVPLLFTLLTALALSLTACGGSSSSSTPATLAPPLPEPVEPQPEPEPEPEPEPDPPTAPEPVNLHWDDSYQRDVDYPATVTLPQQLITVRDGTRLAATLILPADADGNAASGPFPTIATFTGYNQFYSGSTFADPALVQRGYAYITIDMRGTGASQGTWQAFGPLDHNDIADALQYIQQQPWSNGDIGLNGASYMGITGLLAGAQGDPAVKAIFAIVPMGDAYRDIVFSGGQINLGFIPLWMTLVTGLGVVPTPAGFDNRTPGYTLGTLLEHLQGALTDFQVPVIASALLGGDRAYDDPFWRVRSPLEHADNISAPTFIVGGLKDIFQRGEPLLYEALKGHTTAKLLLGPWEHLDGSAGAGLPRDGVPDLGRIRLAWFDHYLKQLDSGAEQFPPVTQYYLGAERYHTAADWPHPQAEVRTFYLHGRELLPLFGSLSSEAPTKKHSTALLQTPLNGLCSASASQWTAGLLGMLLSPCSAQNNAVELFEAVYTSAPLEQDLIINGPIAGQIWASTTGFDTNVVVRISVVDAKGLSRPLTQGIQMASMSANDSTRARYLDGELIQPWHPFTRDSGQPVRPFTPFQADVEVFPTSAVIRAGEKLRISVGPSDFPRLSPIPDLLTSLLGLMTVYSEPERASRVNIPVLPLAALPAS</sequence>
<dbReference type="Pfam" id="PF02129">
    <property type="entry name" value="Peptidase_S15"/>
    <property type="match status" value="1"/>
</dbReference>
<reference evidence="5 6" key="1">
    <citation type="submission" date="2024-07" db="EMBL/GenBank/DDBJ databases">
        <authorList>
            <person name="Ren Q."/>
        </authorList>
    </citation>
    <scope>NUCLEOTIDE SEQUENCE [LARGE SCALE GENOMIC DNA]</scope>
    <source>
        <strain evidence="5 6">REN37</strain>
    </source>
</reference>
<dbReference type="SUPFAM" id="SSF49785">
    <property type="entry name" value="Galactose-binding domain-like"/>
    <property type="match status" value="1"/>
</dbReference>
<dbReference type="Gene3D" id="1.10.3020.10">
    <property type="entry name" value="alpha-amino acid ester hydrolase ( Helical cap domain)"/>
    <property type="match status" value="1"/>
</dbReference>
<name>A0ABV4AFQ4_9GAMM</name>
<dbReference type="NCBIfam" id="TIGR00976">
    <property type="entry name" value="CocE_NonD"/>
    <property type="match status" value="1"/>
</dbReference>
<evidence type="ECO:0000259" key="4">
    <source>
        <dbReference type="SMART" id="SM00939"/>
    </source>
</evidence>
<dbReference type="SUPFAM" id="SSF53474">
    <property type="entry name" value="alpha/beta-Hydrolases"/>
    <property type="match status" value="1"/>
</dbReference>
<feature type="compositionally biased region" description="Low complexity" evidence="2">
    <location>
        <begin position="26"/>
        <end position="37"/>
    </location>
</feature>
<dbReference type="EMBL" id="JBGCUO010000001">
    <property type="protein sequence ID" value="MEY1661674.1"/>
    <property type="molecule type" value="Genomic_DNA"/>
</dbReference>
<evidence type="ECO:0000256" key="2">
    <source>
        <dbReference type="SAM" id="MobiDB-lite"/>
    </source>
</evidence>
<evidence type="ECO:0000256" key="3">
    <source>
        <dbReference type="SAM" id="SignalP"/>
    </source>
</evidence>
<feature type="region of interest" description="Disordered" evidence="2">
    <location>
        <begin position="26"/>
        <end position="72"/>
    </location>
</feature>
<comment type="caution">
    <text evidence="5">The sequence shown here is derived from an EMBL/GenBank/DDBJ whole genome shotgun (WGS) entry which is preliminary data.</text>
</comment>
<evidence type="ECO:0000313" key="5">
    <source>
        <dbReference type="EMBL" id="MEY1661674.1"/>
    </source>
</evidence>
<dbReference type="Gene3D" id="3.40.50.1820">
    <property type="entry name" value="alpha/beta hydrolase"/>
    <property type="match status" value="1"/>
</dbReference>
<keyword evidence="3" id="KW-0732">Signal</keyword>
<dbReference type="InterPro" id="IPR008979">
    <property type="entry name" value="Galactose-bd-like_sf"/>
</dbReference>
<protein>
    <submittedName>
        <fullName evidence="5">CocE/NonD family hydrolase</fullName>
    </submittedName>
</protein>
<feature type="compositionally biased region" description="Acidic residues" evidence="2">
    <location>
        <begin position="50"/>
        <end position="60"/>
    </location>
</feature>
<feature type="chain" id="PRO_5046436630" evidence="3">
    <location>
        <begin position="28"/>
        <end position="658"/>
    </location>
</feature>
<accession>A0ABV4AFQ4</accession>
<dbReference type="PANTHER" id="PTHR22946:SF9">
    <property type="entry name" value="POLYKETIDE TRANSFERASE AF380"/>
    <property type="match status" value="1"/>
</dbReference>
<dbReference type="InterPro" id="IPR029058">
    <property type="entry name" value="AB_hydrolase_fold"/>
</dbReference>
<evidence type="ECO:0000313" key="6">
    <source>
        <dbReference type="Proteomes" id="UP001562065"/>
    </source>
</evidence>
<gene>
    <name evidence="5" type="ORF">AB5I84_05865</name>
</gene>
<feature type="domain" description="Xaa-Pro dipeptidyl-peptidase C-terminal" evidence="4">
    <location>
        <begin position="382"/>
        <end position="646"/>
    </location>
</feature>
<dbReference type="InterPro" id="IPR000383">
    <property type="entry name" value="Xaa-Pro-like_dom"/>
</dbReference>
<dbReference type="PROSITE" id="PS51257">
    <property type="entry name" value="PROKAR_LIPOPROTEIN"/>
    <property type="match status" value="1"/>
</dbReference>
<dbReference type="InterPro" id="IPR013736">
    <property type="entry name" value="Xaa-Pro_dipept_C"/>
</dbReference>
<dbReference type="Proteomes" id="UP001562065">
    <property type="component" value="Unassembled WGS sequence"/>
</dbReference>
<dbReference type="RefSeq" id="WP_369454924.1">
    <property type="nucleotide sequence ID" value="NZ_JBGCUO010000001.1"/>
</dbReference>
<proteinExistence type="predicted"/>
<dbReference type="SMART" id="SM00939">
    <property type="entry name" value="PepX_C"/>
    <property type="match status" value="1"/>
</dbReference>
<dbReference type="Gene3D" id="2.60.120.260">
    <property type="entry name" value="Galactose-binding domain-like"/>
    <property type="match status" value="1"/>
</dbReference>
<dbReference type="PANTHER" id="PTHR22946">
    <property type="entry name" value="DIENELACTONE HYDROLASE DOMAIN-CONTAINING PROTEIN-RELATED"/>
    <property type="match status" value="1"/>
</dbReference>
<dbReference type="Pfam" id="PF08530">
    <property type="entry name" value="PepX_C"/>
    <property type="match status" value="1"/>
</dbReference>
<dbReference type="GO" id="GO:0016787">
    <property type="term" value="F:hydrolase activity"/>
    <property type="evidence" value="ECO:0007669"/>
    <property type="project" value="UniProtKB-KW"/>
</dbReference>
<keyword evidence="1 5" id="KW-0378">Hydrolase</keyword>
<evidence type="ECO:0000256" key="1">
    <source>
        <dbReference type="ARBA" id="ARBA00022801"/>
    </source>
</evidence>